<gene>
    <name evidence="2" type="ORF">RCL2_001653100</name>
</gene>
<protein>
    <submittedName>
        <fullName evidence="2">Uncharacterized protein</fullName>
    </submittedName>
</protein>
<dbReference type="OrthoDB" id="10432907at2759"/>
<feature type="region of interest" description="Disordered" evidence="1">
    <location>
        <begin position="1"/>
        <end position="20"/>
    </location>
</feature>
<dbReference type="AlphaFoldDB" id="A0A8H3QUG4"/>
<evidence type="ECO:0000256" key="1">
    <source>
        <dbReference type="SAM" id="MobiDB-lite"/>
    </source>
</evidence>
<sequence>MTQQPAPQTVGPVRQPKAPPAFTKLEEGMRDYHISEYLKNLGFLSKEEIDRDYPVKPFQRPRLQRNDNSSRINRMEEGLNETHNASEFDGFNLATAEALGWKVDKPSKFLVKGNSEYISEALGWYTYVAITLRDEKDKPIVTIIGNYACIDNGKSKPMLWLEATGIRKVKGISDLTNNRFHIENHGKTYTIPTFSKAPVVKDLPKEDQNQASTNSSSPNSEEDLKKSVKSLKSD</sequence>
<feature type="compositionally biased region" description="Polar residues" evidence="1">
    <location>
        <begin position="209"/>
        <end position="219"/>
    </location>
</feature>
<evidence type="ECO:0000313" key="2">
    <source>
        <dbReference type="EMBL" id="GES89644.1"/>
    </source>
</evidence>
<feature type="region of interest" description="Disordered" evidence="1">
    <location>
        <begin position="201"/>
        <end position="234"/>
    </location>
</feature>
<proteinExistence type="predicted"/>
<dbReference type="EMBL" id="BLAL01000191">
    <property type="protein sequence ID" value="GES89644.1"/>
    <property type="molecule type" value="Genomic_DNA"/>
</dbReference>
<evidence type="ECO:0000313" key="3">
    <source>
        <dbReference type="Proteomes" id="UP000615446"/>
    </source>
</evidence>
<name>A0A8H3QUG4_9GLOM</name>
<comment type="caution">
    <text evidence="2">The sequence shown here is derived from an EMBL/GenBank/DDBJ whole genome shotgun (WGS) entry which is preliminary data.</text>
</comment>
<reference evidence="2" key="1">
    <citation type="submission" date="2019-10" db="EMBL/GenBank/DDBJ databases">
        <title>Conservation and host-specific expression of non-tandemly repeated heterogenous ribosome RNA gene in arbuscular mycorrhizal fungi.</title>
        <authorList>
            <person name="Maeda T."/>
            <person name="Kobayashi Y."/>
            <person name="Nakagawa T."/>
            <person name="Ezawa T."/>
            <person name="Yamaguchi K."/>
            <person name="Bino T."/>
            <person name="Nishimoto Y."/>
            <person name="Shigenobu S."/>
            <person name="Kawaguchi M."/>
        </authorList>
    </citation>
    <scope>NUCLEOTIDE SEQUENCE</scope>
    <source>
        <strain evidence="2">HR1</strain>
    </source>
</reference>
<organism evidence="2 3">
    <name type="scientific">Rhizophagus clarus</name>
    <dbReference type="NCBI Taxonomy" id="94130"/>
    <lineage>
        <taxon>Eukaryota</taxon>
        <taxon>Fungi</taxon>
        <taxon>Fungi incertae sedis</taxon>
        <taxon>Mucoromycota</taxon>
        <taxon>Glomeromycotina</taxon>
        <taxon>Glomeromycetes</taxon>
        <taxon>Glomerales</taxon>
        <taxon>Glomeraceae</taxon>
        <taxon>Rhizophagus</taxon>
    </lineage>
</organism>
<dbReference type="Proteomes" id="UP000615446">
    <property type="component" value="Unassembled WGS sequence"/>
</dbReference>
<accession>A0A8H3QUG4</accession>
<feature type="compositionally biased region" description="Basic and acidic residues" evidence="1">
    <location>
        <begin position="222"/>
        <end position="234"/>
    </location>
</feature>